<dbReference type="EMBL" id="KV878125">
    <property type="protein sequence ID" value="OJI96389.1"/>
    <property type="molecule type" value="Genomic_DNA"/>
</dbReference>
<reference evidence="3" key="1">
    <citation type="journal article" date="2017" name="Genome Biol.">
        <title>Comparative genomics reveals high biological diversity and specific adaptations in the industrially and medically important fungal genus Aspergillus.</title>
        <authorList>
            <person name="de Vries R.P."/>
            <person name="Riley R."/>
            <person name="Wiebenga A."/>
            <person name="Aguilar-Osorio G."/>
            <person name="Amillis S."/>
            <person name="Uchima C.A."/>
            <person name="Anderluh G."/>
            <person name="Asadollahi M."/>
            <person name="Askin M."/>
            <person name="Barry K."/>
            <person name="Battaglia E."/>
            <person name="Bayram O."/>
            <person name="Benocci T."/>
            <person name="Braus-Stromeyer S.A."/>
            <person name="Caldana C."/>
            <person name="Canovas D."/>
            <person name="Cerqueira G.C."/>
            <person name="Chen F."/>
            <person name="Chen W."/>
            <person name="Choi C."/>
            <person name="Clum A."/>
            <person name="Dos Santos R.A."/>
            <person name="Damasio A.R."/>
            <person name="Diallinas G."/>
            <person name="Emri T."/>
            <person name="Fekete E."/>
            <person name="Flipphi M."/>
            <person name="Freyberg S."/>
            <person name="Gallo A."/>
            <person name="Gournas C."/>
            <person name="Habgood R."/>
            <person name="Hainaut M."/>
            <person name="Harispe M.L."/>
            <person name="Henrissat B."/>
            <person name="Hilden K.S."/>
            <person name="Hope R."/>
            <person name="Hossain A."/>
            <person name="Karabika E."/>
            <person name="Karaffa L."/>
            <person name="Karanyi Z."/>
            <person name="Krasevec N."/>
            <person name="Kuo A."/>
            <person name="Kusch H."/>
            <person name="LaButti K."/>
            <person name="Lagendijk E.L."/>
            <person name="Lapidus A."/>
            <person name="Levasseur A."/>
            <person name="Lindquist E."/>
            <person name="Lipzen A."/>
            <person name="Logrieco A.F."/>
            <person name="MacCabe A."/>
            <person name="Maekelae M.R."/>
            <person name="Malavazi I."/>
            <person name="Melin P."/>
            <person name="Meyer V."/>
            <person name="Mielnichuk N."/>
            <person name="Miskei M."/>
            <person name="Molnar A.P."/>
            <person name="Mule G."/>
            <person name="Ngan C.Y."/>
            <person name="Orejas M."/>
            <person name="Orosz E."/>
            <person name="Ouedraogo J.P."/>
            <person name="Overkamp K.M."/>
            <person name="Park H.-S."/>
            <person name="Perrone G."/>
            <person name="Piumi F."/>
            <person name="Punt P.J."/>
            <person name="Ram A.F."/>
            <person name="Ramon A."/>
            <person name="Rauscher S."/>
            <person name="Record E."/>
            <person name="Riano-Pachon D.M."/>
            <person name="Robert V."/>
            <person name="Roehrig J."/>
            <person name="Ruller R."/>
            <person name="Salamov A."/>
            <person name="Salih N.S."/>
            <person name="Samson R.A."/>
            <person name="Sandor E."/>
            <person name="Sanguinetti M."/>
            <person name="Schuetze T."/>
            <person name="Sepcic K."/>
            <person name="Shelest E."/>
            <person name="Sherlock G."/>
            <person name="Sophianopoulou V."/>
            <person name="Squina F.M."/>
            <person name="Sun H."/>
            <person name="Susca A."/>
            <person name="Todd R.B."/>
            <person name="Tsang A."/>
            <person name="Unkles S.E."/>
            <person name="van de Wiele N."/>
            <person name="van Rossen-Uffink D."/>
            <person name="Oliveira J.V."/>
            <person name="Vesth T.C."/>
            <person name="Visser J."/>
            <person name="Yu J.-H."/>
            <person name="Zhou M."/>
            <person name="Andersen M.R."/>
            <person name="Archer D.B."/>
            <person name="Baker S.E."/>
            <person name="Benoit I."/>
            <person name="Brakhage A.A."/>
            <person name="Braus G.H."/>
            <person name="Fischer R."/>
            <person name="Frisvad J.C."/>
            <person name="Goldman G.H."/>
            <person name="Houbraken J."/>
            <person name="Oakley B."/>
            <person name="Pocsi I."/>
            <person name="Scazzocchio C."/>
            <person name="Seiboth B."/>
            <person name="vanKuyk P.A."/>
            <person name="Wortman J."/>
            <person name="Dyer P.S."/>
            <person name="Grigoriev I.V."/>
        </authorList>
    </citation>
    <scope>NUCLEOTIDE SEQUENCE [LARGE SCALE GENOMIC DNA]</scope>
    <source>
        <strain evidence="3">CBS 583.65</strain>
    </source>
</reference>
<evidence type="ECO:0000313" key="2">
    <source>
        <dbReference type="EMBL" id="OJI96389.1"/>
    </source>
</evidence>
<feature type="compositionally biased region" description="Polar residues" evidence="1">
    <location>
        <begin position="770"/>
        <end position="786"/>
    </location>
</feature>
<feature type="compositionally biased region" description="Polar residues" evidence="1">
    <location>
        <begin position="527"/>
        <end position="536"/>
    </location>
</feature>
<feature type="region of interest" description="Disordered" evidence="1">
    <location>
        <begin position="621"/>
        <end position="648"/>
    </location>
</feature>
<dbReference type="OrthoDB" id="5374844at2759"/>
<feature type="region of interest" description="Disordered" evidence="1">
    <location>
        <begin position="474"/>
        <end position="590"/>
    </location>
</feature>
<feature type="compositionally biased region" description="Polar residues" evidence="1">
    <location>
        <begin position="803"/>
        <end position="812"/>
    </location>
</feature>
<evidence type="ECO:0000313" key="3">
    <source>
        <dbReference type="Proteomes" id="UP000184073"/>
    </source>
</evidence>
<protein>
    <submittedName>
        <fullName evidence="2">Uncharacterized protein</fullName>
    </submittedName>
</protein>
<feature type="compositionally biased region" description="Polar residues" evidence="1">
    <location>
        <begin position="569"/>
        <end position="580"/>
    </location>
</feature>
<dbReference type="VEuPathDB" id="FungiDB:ASPVEDRAFT_67312"/>
<feature type="compositionally biased region" description="Basic and acidic residues" evidence="1">
    <location>
        <begin position="1167"/>
        <end position="1177"/>
    </location>
</feature>
<feature type="region of interest" description="Disordered" evidence="1">
    <location>
        <begin position="669"/>
        <end position="786"/>
    </location>
</feature>
<feature type="compositionally biased region" description="Polar residues" evidence="1">
    <location>
        <begin position="750"/>
        <end position="763"/>
    </location>
</feature>
<feature type="compositionally biased region" description="Polar residues" evidence="1">
    <location>
        <begin position="1071"/>
        <end position="1091"/>
    </location>
</feature>
<feature type="compositionally biased region" description="Basic and acidic residues" evidence="1">
    <location>
        <begin position="628"/>
        <end position="641"/>
    </location>
</feature>
<name>A0A1L9P4E3_ASPVE</name>
<organism evidence="2 3">
    <name type="scientific">Aspergillus versicolor CBS 583.65</name>
    <dbReference type="NCBI Taxonomy" id="1036611"/>
    <lineage>
        <taxon>Eukaryota</taxon>
        <taxon>Fungi</taxon>
        <taxon>Dikarya</taxon>
        <taxon>Ascomycota</taxon>
        <taxon>Pezizomycotina</taxon>
        <taxon>Eurotiomycetes</taxon>
        <taxon>Eurotiomycetidae</taxon>
        <taxon>Eurotiales</taxon>
        <taxon>Aspergillaceae</taxon>
        <taxon>Aspergillus</taxon>
        <taxon>Aspergillus subgen. Nidulantes</taxon>
    </lineage>
</organism>
<dbReference type="Proteomes" id="UP000184073">
    <property type="component" value="Unassembled WGS sequence"/>
</dbReference>
<dbReference type="RefSeq" id="XP_040662152.1">
    <property type="nucleotide sequence ID" value="XM_040815944.1"/>
</dbReference>
<dbReference type="GeneID" id="63731455"/>
<feature type="region of interest" description="Disordered" evidence="1">
    <location>
        <begin position="803"/>
        <end position="831"/>
    </location>
</feature>
<dbReference type="STRING" id="1036611.A0A1L9P4E3"/>
<accession>A0A1L9P4E3</accession>
<feature type="compositionally biased region" description="Basic and acidic residues" evidence="1">
    <location>
        <begin position="813"/>
        <end position="824"/>
    </location>
</feature>
<feature type="compositionally biased region" description="Basic and acidic residues" evidence="1">
    <location>
        <begin position="549"/>
        <end position="564"/>
    </location>
</feature>
<evidence type="ECO:0000256" key="1">
    <source>
        <dbReference type="SAM" id="MobiDB-lite"/>
    </source>
</evidence>
<feature type="region of interest" description="Disordered" evidence="1">
    <location>
        <begin position="1071"/>
        <end position="1177"/>
    </location>
</feature>
<sequence>MPAPRPETAQGAKPSDCIERLSSLLEHALREGRVDEDSLPGPHYSYLLHEPPLFVFSTPLLRALLDDDLVIPPNTGHLFSFINQHKDRIDIALESISLKCLALYLLRSPANDGYELGLQLLMDEPEYITDSDSLRSPLKFHESDDILQLAELNLVQKLYTIFTSETGDPRIRRMAGKAFAEIVYDCPGRYCQWLEMLNRNDLRPVILALDSPDYILTFFATVIIGVLYDFGAIDRLEWEPNGPLSKRLSKAINHIQSEKNSAKQFHSYICEERENLVNVCGRTRLDGTLPICYFIGLDEEYTKGRSRNPALLLFDADRIDLIQPRGDVSGLKIDYVTIRLSRRTRTRCIFPNENGGQKGHISLHIHADDIIEVNDRKKDQKVIQLSITSRDDMAKIRKGFEAIGIRCQTDIRTSQSNRRSSSIVIPLGTDDEVYFKSFQPSEAPSQTVMDSNPHHIRWMDESANPIDRPDYVVDNAPVDSPQSSLTEFTRTPTFRGTSSPRVREGSHSQQNNPELFAKGQCMGQGQHVPNTATKPASSEELTDICPENRQSREKRTSQNEKEVSESGPARNTRSKSSLSEKSVCKNTVLKPIPSNTQESLIFPRRRSRGKLYTAPTKTKVDWDEDLRESDRSVEPETRKDSGLTSVSSALSSGIGCALNKSLKPCSALSIRRKSATKPKKRAKTGSKRKERRLVKRRVKLPLSSPKIVQDDTRPGDSRAFVLDGNNMGNRNRACKEGGTANDPSPPPRSTDGTSYHSISQGSDTRCGESTMETTFEGDQQSGWDNQGRGQTVAEKLIAALRGSSTPEKQFGNTEHRPEAVHEPGEPLNDILHGTLDAKHKERSEGMQDMPGSQESNVCRNGAAGDEIYSIETCSVDSPDGNRNSPLRNEADKGWILREGKSIFETESEEYIERAIWISSPAASSSGKPRSRESSFEFYFTGAPPKPYCTIPVHSEKAASSNLFKQISCVPEETSKTVTTTAGDGAAFSATDALRGFIKNGPDHVAQRLDSSSKPIVDNNGSPRFMQREKKEHITPKRWSPLLVQQQPTVKKMKTTRQGGDKNVTFYEMEWNQSKNDDSPTMDSSPITTYTDSDIRSKKETPGTFEQAIKGSSKGHNAVFPTGTGRNSPLKDLKRTSPGLSKNGGRHGSSENREYSLKPPSTTAGKLPLERNNSERKVACQQSEDAACEIDWQTSLQELHRSMELTLINNNKHLSRQIESERTTVNRVLSTYKQQCNAVLDQLFDAQMERIRLCKQQMDSIKQQHADVCQGLIRCLEENERSLTTAEGNEGNSMHD</sequence>
<feature type="compositionally biased region" description="Basic residues" evidence="1">
    <location>
        <begin position="670"/>
        <end position="699"/>
    </location>
</feature>
<feature type="compositionally biased region" description="Polar residues" evidence="1">
    <location>
        <begin position="480"/>
        <end position="500"/>
    </location>
</feature>
<gene>
    <name evidence="2" type="ORF">ASPVEDRAFT_67312</name>
</gene>
<proteinExistence type="predicted"/>
<keyword evidence="3" id="KW-1185">Reference proteome</keyword>